<dbReference type="CDD" id="cd00667">
    <property type="entry name" value="ring_hydroxylating_dioxygenases_beta"/>
    <property type="match status" value="1"/>
</dbReference>
<dbReference type="GO" id="GO:0051213">
    <property type="term" value="F:dioxygenase activity"/>
    <property type="evidence" value="ECO:0007669"/>
    <property type="project" value="UniProtKB-KW"/>
</dbReference>
<dbReference type="InterPro" id="IPR017641">
    <property type="entry name" value="Benzo_1-2-diOase_ssu"/>
</dbReference>
<dbReference type="Pfam" id="PF00866">
    <property type="entry name" value="Ring_hydroxyl_B"/>
    <property type="match status" value="1"/>
</dbReference>
<comment type="similarity">
    <text evidence="1">Belongs to the bacterial ring-hydroxylating dioxygenase beta subunit family.</text>
</comment>
<evidence type="ECO:0000256" key="4">
    <source>
        <dbReference type="ARBA" id="ARBA00023002"/>
    </source>
</evidence>
<dbReference type="InterPro" id="IPR032710">
    <property type="entry name" value="NTF2-like_dom_sf"/>
</dbReference>
<name>Q687Z5_ACIRA</name>
<protein>
    <submittedName>
        <fullName evidence="5">Benzoate 1,2-dioxygenase beta subunit</fullName>
    </submittedName>
</protein>
<evidence type="ECO:0000313" key="5">
    <source>
        <dbReference type="EMBL" id="AAU09453.1"/>
    </source>
</evidence>
<dbReference type="GO" id="GO:0019380">
    <property type="term" value="P:3-phenylpropionate catabolic process"/>
    <property type="evidence" value="ECO:0007669"/>
    <property type="project" value="TreeGrafter"/>
</dbReference>
<proteinExistence type="inferred from homology"/>
<keyword evidence="2" id="KW-0058">Aromatic hydrocarbons catabolism</keyword>
<dbReference type="AlphaFoldDB" id="Q687Z5"/>
<dbReference type="InterPro" id="IPR000391">
    <property type="entry name" value="Rng_hydr_dOase-bsu"/>
</dbReference>
<evidence type="ECO:0000256" key="3">
    <source>
        <dbReference type="ARBA" id="ARBA00022964"/>
    </source>
</evidence>
<dbReference type="PANTHER" id="PTHR41534:SF1">
    <property type="entry name" value="BLR3401 PROTEIN"/>
    <property type="match status" value="1"/>
</dbReference>
<evidence type="ECO:0000256" key="1">
    <source>
        <dbReference type="ARBA" id="ARBA00009570"/>
    </source>
</evidence>
<accession>Q687Z5</accession>
<organism evidence="5">
    <name type="scientific">Acinetobacter radioresistens</name>
    <dbReference type="NCBI Taxonomy" id="40216"/>
    <lineage>
        <taxon>Bacteria</taxon>
        <taxon>Pseudomonadati</taxon>
        <taxon>Pseudomonadota</taxon>
        <taxon>Gammaproteobacteria</taxon>
        <taxon>Moraxellales</taxon>
        <taxon>Moraxellaceae</taxon>
        <taxon>Acinetobacter</taxon>
    </lineage>
</organism>
<dbReference type="NCBIfam" id="TIGR03232">
    <property type="entry name" value="benzo_1_2_benB"/>
    <property type="match status" value="1"/>
</dbReference>
<dbReference type="Gene3D" id="3.10.450.50">
    <property type="match status" value="1"/>
</dbReference>
<dbReference type="SUPFAM" id="SSF54427">
    <property type="entry name" value="NTF2-like"/>
    <property type="match status" value="1"/>
</dbReference>
<dbReference type="EMBL" id="AF182166">
    <property type="protein sequence ID" value="AAU09453.1"/>
    <property type="molecule type" value="Genomic_DNA"/>
</dbReference>
<sequence length="178" mass="21048">MNATANLETVTLEQVSQFLFKEARFLDDEQWDEWLACYAPEASFWMPAWDDDDKLTENPQSEISLIYYPDRQGLEDRIFRIKTERSSATMPDTRTSHNISNIEIVECEGGKVMVRFNWNTLSYRYKTSYSYFGMSRYVIDFSGNEAKILSKYVVLKNDYINQVIDIYHINQVIDIYHI</sequence>
<dbReference type="PANTHER" id="PTHR41534">
    <property type="entry name" value="BLR3401 PROTEIN"/>
    <property type="match status" value="1"/>
</dbReference>
<keyword evidence="4" id="KW-0560">Oxidoreductase</keyword>
<evidence type="ECO:0000256" key="2">
    <source>
        <dbReference type="ARBA" id="ARBA00022797"/>
    </source>
</evidence>
<keyword evidence="3 5" id="KW-0223">Dioxygenase</keyword>
<reference evidence="5" key="1">
    <citation type="submission" date="2004-08" db="EMBL/GenBank/DDBJ databases">
        <title>DNA and protein sequences of Acinetobacter radioresistens catechol 1,2-dioxygenase Iso B.</title>
        <authorList>
            <person name="Caposio P."/>
            <person name="Gribaudo G."/>
        </authorList>
    </citation>
    <scope>NUCLEOTIDE SEQUENCE</scope>
</reference>